<dbReference type="EMBL" id="JAGIOI010000001">
    <property type="protein sequence ID" value="MBP2413413.1"/>
    <property type="molecule type" value="Genomic_DNA"/>
</dbReference>
<evidence type="ECO:0000256" key="7">
    <source>
        <dbReference type="SAM" id="MobiDB-lite"/>
    </source>
</evidence>
<dbReference type="PANTHER" id="PTHR23427">
    <property type="entry name" value="SURFEIT LOCUS PROTEIN"/>
    <property type="match status" value="1"/>
</dbReference>
<proteinExistence type="inferred from homology"/>
<protein>
    <recommendedName>
        <fullName evidence="6">SURF1-like protein</fullName>
    </recommendedName>
</protein>
<reference evidence="8 9" key="1">
    <citation type="submission" date="2021-03" db="EMBL/GenBank/DDBJ databases">
        <title>Sequencing the genomes of 1000 actinobacteria strains.</title>
        <authorList>
            <person name="Klenk H.-P."/>
        </authorList>
    </citation>
    <scope>NUCLEOTIDE SEQUENCE [LARGE SCALE GENOMIC DNA]</scope>
    <source>
        <strain evidence="8 9">DSM 16005</strain>
    </source>
</reference>
<dbReference type="RefSeq" id="WP_209680673.1">
    <property type="nucleotide sequence ID" value="NZ_JAGIOI010000001.1"/>
</dbReference>
<name>A0ABS4YZI5_9MICC</name>
<dbReference type="CDD" id="cd06662">
    <property type="entry name" value="SURF1"/>
    <property type="match status" value="1"/>
</dbReference>
<evidence type="ECO:0000256" key="5">
    <source>
        <dbReference type="ARBA" id="ARBA00023136"/>
    </source>
</evidence>
<dbReference type="Pfam" id="PF02104">
    <property type="entry name" value="SURF1"/>
    <property type="match status" value="1"/>
</dbReference>
<keyword evidence="5 6" id="KW-0472">Membrane</keyword>
<comment type="caution">
    <text evidence="8">The sequence shown here is derived from an EMBL/GenBank/DDBJ whole genome shotgun (WGS) entry which is preliminary data.</text>
</comment>
<evidence type="ECO:0000256" key="4">
    <source>
        <dbReference type="ARBA" id="ARBA00022989"/>
    </source>
</evidence>
<feature type="compositionally biased region" description="Basic and acidic residues" evidence="7">
    <location>
        <begin position="286"/>
        <end position="300"/>
    </location>
</feature>
<comment type="caution">
    <text evidence="6">Lacks conserved residue(s) required for the propagation of feature annotation.</text>
</comment>
<keyword evidence="3 6" id="KW-0812">Transmembrane</keyword>
<evidence type="ECO:0000313" key="8">
    <source>
        <dbReference type="EMBL" id="MBP2413413.1"/>
    </source>
</evidence>
<evidence type="ECO:0000256" key="2">
    <source>
        <dbReference type="ARBA" id="ARBA00007165"/>
    </source>
</evidence>
<evidence type="ECO:0000313" key="9">
    <source>
        <dbReference type="Proteomes" id="UP000711614"/>
    </source>
</evidence>
<keyword evidence="4 6" id="KW-1133">Transmembrane helix</keyword>
<dbReference type="Proteomes" id="UP000711614">
    <property type="component" value="Unassembled WGS sequence"/>
</dbReference>
<accession>A0ABS4YZI5</accession>
<comment type="similarity">
    <text evidence="2 6">Belongs to the SURF1 family.</text>
</comment>
<feature type="region of interest" description="Disordered" evidence="7">
    <location>
        <begin position="260"/>
        <end position="300"/>
    </location>
</feature>
<feature type="transmembrane region" description="Helical" evidence="6">
    <location>
        <begin position="223"/>
        <end position="244"/>
    </location>
</feature>
<dbReference type="InterPro" id="IPR045214">
    <property type="entry name" value="Surf1/Surf4"/>
</dbReference>
<keyword evidence="9" id="KW-1185">Reference proteome</keyword>
<gene>
    <name evidence="8" type="ORF">JOF48_002212</name>
</gene>
<keyword evidence="6" id="KW-1003">Cell membrane</keyword>
<organism evidence="8 9">
    <name type="scientific">Arthrobacter stackebrandtii</name>
    <dbReference type="NCBI Taxonomy" id="272161"/>
    <lineage>
        <taxon>Bacteria</taxon>
        <taxon>Bacillati</taxon>
        <taxon>Actinomycetota</taxon>
        <taxon>Actinomycetes</taxon>
        <taxon>Micrococcales</taxon>
        <taxon>Micrococcaceae</taxon>
        <taxon>Arthrobacter</taxon>
    </lineage>
</organism>
<sequence>MLKTAVKPKWIAALLFALAVAAVLVLLSQWQFSRSLEKDVAPPSVTEKVQPLLDTMEPGQTMTGNIEGQLVTAKGHFDPSRQVLVSSRVQDERIGYWVVTAFVVDGAPVLEGVAATEEVVIPVARGWIPTPDNVPAAPTGTLEVEGRLLNSEGPVVSQKLPEGQVSALASAELTNVWEVTTYAAFIVSHSETLDGQNVGAAASNGALVPITVTATDQNDKINWLNIFYAAEWVIFAGFALFLWWRLVADDYRREQDELFDIDHDDDDKGGDLDGPGGGQPATVPNRHTDTTNHIEEGRQQ</sequence>
<dbReference type="PANTHER" id="PTHR23427:SF2">
    <property type="entry name" value="SURFEIT LOCUS PROTEIN 1"/>
    <property type="match status" value="1"/>
</dbReference>
<evidence type="ECO:0000256" key="3">
    <source>
        <dbReference type="ARBA" id="ARBA00022692"/>
    </source>
</evidence>
<evidence type="ECO:0000256" key="1">
    <source>
        <dbReference type="ARBA" id="ARBA00004370"/>
    </source>
</evidence>
<dbReference type="PROSITE" id="PS50895">
    <property type="entry name" value="SURF1"/>
    <property type="match status" value="1"/>
</dbReference>
<comment type="subcellular location">
    <subcellularLocation>
        <location evidence="6">Cell membrane</location>
        <topology evidence="6">Multi-pass membrane protein</topology>
    </subcellularLocation>
    <subcellularLocation>
        <location evidence="1">Membrane</location>
    </subcellularLocation>
</comment>
<evidence type="ECO:0000256" key="6">
    <source>
        <dbReference type="RuleBase" id="RU363076"/>
    </source>
</evidence>
<dbReference type="InterPro" id="IPR002994">
    <property type="entry name" value="Surf1/Shy1"/>
</dbReference>